<evidence type="ECO:0000259" key="4">
    <source>
        <dbReference type="Pfam" id="PF20160"/>
    </source>
</evidence>
<dbReference type="SUPFAM" id="SSF52058">
    <property type="entry name" value="L domain-like"/>
    <property type="match status" value="1"/>
</dbReference>
<evidence type="ECO:0000313" key="6">
    <source>
        <dbReference type="EMBL" id="KAF2297098.1"/>
    </source>
</evidence>
<dbReference type="Pfam" id="PF23286">
    <property type="entry name" value="LRR_13"/>
    <property type="match status" value="1"/>
</dbReference>
<evidence type="ECO:0000313" key="7">
    <source>
        <dbReference type="Proteomes" id="UP000467840"/>
    </source>
</evidence>
<keyword evidence="7" id="KW-1185">Reference proteome</keyword>
<protein>
    <submittedName>
        <fullName evidence="6">Uncharacterized protein</fullName>
    </submittedName>
</protein>
<reference evidence="6 7" key="1">
    <citation type="journal article" date="2020" name="Mol. Plant">
        <title>The Chromosome-Based Rubber Tree Genome Provides New Insights into Spurge Genome Evolution and Rubber Biosynthesis.</title>
        <authorList>
            <person name="Liu J."/>
            <person name="Shi C."/>
            <person name="Shi C.C."/>
            <person name="Li W."/>
            <person name="Zhang Q.J."/>
            <person name="Zhang Y."/>
            <person name="Li K."/>
            <person name="Lu H.F."/>
            <person name="Shi C."/>
            <person name="Zhu S.T."/>
            <person name="Xiao Z.Y."/>
            <person name="Nan H."/>
            <person name="Yue Y."/>
            <person name="Zhu X.G."/>
            <person name="Wu Y."/>
            <person name="Hong X.N."/>
            <person name="Fan G.Y."/>
            <person name="Tong Y."/>
            <person name="Zhang D."/>
            <person name="Mao C.L."/>
            <person name="Liu Y.L."/>
            <person name="Hao S.J."/>
            <person name="Liu W.Q."/>
            <person name="Lv M.Q."/>
            <person name="Zhang H.B."/>
            <person name="Liu Y."/>
            <person name="Hu-Tang G.R."/>
            <person name="Wang J.P."/>
            <person name="Wang J.H."/>
            <person name="Sun Y.H."/>
            <person name="Ni S.B."/>
            <person name="Chen W.B."/>
            <person name="Zhang X.C."/>
            <person name="Jiao Y.N."/>
            <person name="Eichler E.E."/>
            <person name="Li G.H."/>
            <person name="Liu X."/>
            <person name="Gao L.Z."/>
        </authorList>
    </citation>
    <scope>NUCLEOTIDE SEQUENCE [LARGE SCALE GENOMIC DNA]</scope>
    <source>
        <strain evidence="7">cv. GT1</strain>
        <tissue evidence="6">Leaf</tissue>
    </source>
</reference>
<evidence type="ECO:0000259" key="5">
    <source>
        <dbReference type="Pfam" id="PF23286"/>
    </source>
</evidence>
<feature type="domain" description="Disease resistance protein RPS4B/Roq1-like leucine-rich repeats" evidence="5">
    <location>
        <begin position="16"/>
        <end position="98"/>
    </location>
</feature>
<keyword evidence="1" id="KW-0433">Leucine-rich repeat</keyword>
<name>A0A6A6L9Y2_HEVBR</name>
<dbReference type="InterPro" id="IPR058546">
    <property type="entry name" value="RPS4B/Roq1-like_LRR"/>
</dbReference>
<evidence type="ECO:0000256" key="3">
    <source>
        <dbReference type="ARBA" id="ARBA00022821"/>
    </source>
</evidence>
<dbReference type="Pfam" id="PF20160">
    <property type="entry name" value="C-JID"/>
    <property type="match status" value="1"/>
</dbReference>
<dbReference type="PANTHER" id="PTHR47186:SF63">
    <property type="entry name" value="C-JID DOMAIN-CONTAINING PROTEIN"/>
    <property type="match status" value="1"/>
</dbReference>
<dbReference type="EMBL" id="JAAGAX010000012">
    <property type="protein sequence ID" value="KAF2297098.1"/>
    <property type="molecule type" value="Genomic_DNA"/>
</dbReference>
<dbReference type="InterPro" id="IPR032675">
    <property type="entry name" value="LRR_dom_sf"/>
</dbReference>
<gene>
    <name evidence="6" type="ORF">GH714_017206</name>
</gene>
<dbReference type="Gene3D" id="3.80.10.10">
    <property type="entry name" value="Ribonuclease Inhibitor"/>
    <property type="match status" value="1"/>
</dbReference>
<accession>A0A6A6L9Y2</accession>
<sequence>MRCCTSVVSLPSGIKLRSLKTLNLSGCTNLRECPEISENITYLNLNGTAIGHLPKSIGHLSGLVALNMKDCKQMWDLPESLHLLKFLRTTNFSGCSSITKFPDISTNIQFLYLSETGIEELPSAIGELSKLSCLDLKNCKRLKNIPCTISKLASLEKLIVSGCSSINKFPEMPSVRAGESGFCFPGSSIPKWFSHQSWGLSMTIQLPSHWANSEFLGFALCAVIAFNNQSTNDLGFQVKCRYHFRNDHGDCNDLYCYLGGCYGRNYWGGEDCGTAHTFFGYDPFVDVTRDDWFGKYSKLLVEFYPEDMNGYRLVCSKLSVAGFECFILKRKDSVDVLSSNNLYGYGPELRVVGFSVRILFLG</sequence>
<dbReference type="PANTHER" id="PTHR47186">
    <property type="entry name" value="LEUCINE-RICH REPEAT-CONTAINING PROTEIN 57"/>
    <property type="match status" value="1"/>
</dbReference>
<comment type="caution">
    <text evidence="6">The sequence shown here is derived from an EMBL/GenBank/DDBJ whole genome shotgun (WGS) entry which is preliminary data.</text>
</comment>
<organism evidence="6 7">
    <name type="scientific">Hevea brasiliensis</name>
    <name type="common">Para rubber tree</name>
    <name type="synonym">Siphonia brasiliensis</name>
    <dbReference type="NCBI Taxonomy" id="3981"/>
    <lineage>
        <taxon>Eukaryota</taxon>
        <taxon>Viridiplantae</taxon>
        <taxon>Streptophyta</taxon>
        <taxon>Embryophyta</taxon>
        <taxon>Tracheophyta</taxon>
        <taxon>Spermatophyta</taxon>
        <taxon>Magnoliopsida</taxon>
        <taxon>eudicotyledons</taxon>
        <taxon>Gunneridae</taxon>
        <taxon>Pentapetalae</taxon>
        <taxon>rosids</taxon>
        <taxon>fabids</taxon>
        <taxon>Malpighiales</taxon>
        <taxon>Euphorbiaceae</taxon>
        <taxon>Crotonoideae</taxon>
        <taxon>Micrandreae</taxon>
        <taxon>Hevea</taxon>
    </lineage>
</organism>
<dbReference type="Proteomes" id="UP000467840">
    <property type="component" value="Chromosome 18"/>
</dbReference>
<evidence type="ECO:0000256" key="1">
    <source>
        <dbReference type="ARBA" id="ARBA00022614"/>
    </source>
</evidence>
<feature type="domain" description="C-JID" evidence="4">
    <location>
        <begin position="184"/>
        <end position="302"/>
    </location>
</feature>
<proteinExistence type="predicted"/>
<keyword evidence="3" id="KW-0611">Plant defense</keyword>
<evidence type="ECO:0000256" key="2">
    <source>
        <dbReference type="ARBA" id="ARBA00022737"/>
    </source>
</evidence>
<dbReference type="AlphaFoldDB" id="A0A6A6L9Y2"/>
<keyword evidence="2" id="KW-0677">Repeat</keyword>
<dbReference type="InterPro" id="IPR045344">
    <property type="entry name" value="C-JID"/>
</dbReference>